<dbReference type="VEuPathDB" id="TriTrypDB:C3747_283g21"/>
<dbReference type="VEuPathDB" id="TriTrypDB:TCDM_04650"/>
<gene>
    <name evidence="1" type="ORF">C4B63_58g75</name>
</gene>
<dbReference type="VEuPathDB" id="TriTrypDB:TcCLB.510119.60"/>
<name>A0A2V2UYY6_TRYCR</name>
<evidence type="ECO:0000313" key="2">
    <source>
        <dbReference type="Proteomes" id="UP000246121"/>
    </source>
</evidence>
<reference evidence="1 2" key="1">
    <citation type="journal article" date="2018" name="Microb. Genom.">
        <title>Expanding an expanded genome: long-read sequencing of Trypanosoma cruzi.</title>
        <authorList>
            <person name="Berna L."/>
            <person name="Rodriguez M."/>
            <person name="Chiribao M.L."/>
            <person name="Parodi-Talice A."/>
            <person name="Pita S."/>
            <person name="Rijo G."/>
            <person name="Alvarez-Valin F."/>
            <person name="Robello C."/>
        </authorList>
    </citation>
    <scope>NUCLEOTIDE SEQUENCE [LARGE SCALE GENOMIC DNA]</scope>
    <source>
        <strain evidence="1 2">Dm28c</strain>
    </source>
</reference>
<dbReference type="VEuPathDB" id="TriTrypDB:C4B63_58g75"/>
<sequence length="408" mass="44434">MLRRTRVWTRAVLTVKSSLVRRAVAFRWEVLGLRWDGETNMCVLADGRADGLPRGTRLEMYGAVLRLARAHSSERNVDDLSPDDVAAVAGAVNSALPEGLREGVTAVGLSPQTPSDDVLAEWLITTHQQQQQQTATPLMENGVVFASPRAAGFRALRAARQTFAHLFLREMKERQSSSAAAEPIAVLDVSEADCAFSRVAVHVGVEGGLELERDFHVSYVPLSEVAAAAPEEKDANITSLLRLVAHPGGRLEKEPLRALQSRYFVLGCYTAHSGRQRRAKGESVGIELAHVISKLHRGSTLLVNLFGGPQQQQQQEQEVVGERKEISLLKREVTAMVTEALSRSGRWGVISDEVLPASDCYDAAVSVVVSLTKQAAGRDARKVKITQMPLLNPLTPTSQCVCVCPLTH</sequence>
<dbReference type="VEuPathDB" id="TriTrypDB:ECC02_008534"/>
<dbReference type="VEuPathDB" id="TriTrypDB:TcCLB.508949.40"/>
<dbReference type="VEuPathDB" id="TriTrypDB:Tc_MARK_5613"/>
<comment type="caution">
    <text evidence="1">The sequence shown here is derived from an EMBL/GenBank/DDBJ whole genome shotgun (WGS) entry which is preliminary data.</text>
</comment>
<organism evidence="1 2">
    <name type="scientific">Trypanosoma cruzi</name>
    <dbReference type="NCBI Taxonomy" id="5693"/>
    <lineage>
        <taxon>Eukaryota</taxon>
        <taxon>Discoba</taxon>
        <taxon>Euglenozoa</taxon>
        <taxon>Kinetoplastea</taxon>
        <taxon>Metakinetoplastina</taxon>
        <taxon>Trypanosomatida</taxon>
        <taxon>Trypanosomatidae</taxon>
        <taxon>Trypanosoma</taxon>
        <taxon>Schizotrypanum</taxon>
    </lineage>
</organism>
<dbReference type="VEuPathDB" id="TriTrypDB:TcCL_ESM03574"/>
<accession>A0A2V2UYY6</accession>
<dbReference type="AlphaFoldDB" id="A0A2V2UYY6"/>
<protein>
    <submittedName>
        <fullName evidence="1">Uncharacterized protein</fullName>
    </submittedName>
</protein>
<dbReference type="VEuPathDB" id="TriTrypDB:TCSYLVIO_006852"/>
<dbReference type="Proteomes" id="UP000246121">
    <property type="component" value="Unassembled WGS sequence"/>
</dbReference>
<dbReference type="EMBL" id="PRFA01000058">
    <property type="protein sequence ID" value="PWU89577.1"/>
    <property type="molecule type" value="Genomic_DNA"/>
</dbReference>
<dbReference type="VEuPathDB" id="TriTrypDB:TcBrA4_0047520"/>
<dbReference type="VEuPathDB" id="TriTrypDB:TcG_02594"/>
<proteinExistence type="predicted"/>
<evidence type="ECO:0000313" key="1">
    <source>
        <dbReference type="EMBL" id="PWU89577.1"/>
    </source>
</evidence>
<dbReference type="VEuPathDB" id="TriTrypDB:BCY84_20723"/>